<proteinExistence type="predicted"/>
<evidence type="ECO:0000313" key="3">
    <source>
        <dbReference type="Proteomes" id="UP001176521"/>
    </source>
</evidence>
<keyword evidence="1" id="KW-0812">Transmembrane</keyword>
<keyword evidence="3" id="KW-1185">Reference proteome</keyword>
<dbReference type="PROSITE" id="PS51257">
    <property type="entry name" value="PROKAR_LIPOPROTEIN"/>
    <property type="match status" value="1"/>
</dbReference>
<reference evidence="2" key="1">
    <citation type="journal article" date="2023" name="PhytoFront">
        <title>Draft Genome Resources of Seven Strains of Tilletia horrida, Causal Agent of Kernel Smut of Rice.</title>
        <authorList>
            <person name="Khanal S."/>
            <person name="Antony Babu S."/>
            <person name="Zhou X.G."/>
        </authorList>
    </citation>
    <scope>NUCLEOTIDE SEQUENCE</scope>
    <source>
        <strain evidence="2">TX3</strain>
    </source>
</reference>
<protein>
    <submittedName>
        <fullName evidence="2">Uncharacterized protein</fullName>
    </submittedName>
</protein>
<accession>A0AAN6JT34</accession>
<dbReference type="Proteomes" id="UP001176521">
    <property type="component" value="Unassembled WGS sequence"/>
</dbReference>
<keyword evidence="1" id="KW-0472">Membrane</keyword>
<feature type="transmembrane region" description="Helical" evidence="1">
    <location>
        <begin position="89"/>
        <end position="109"/>
    </location>
</feature>
<organism evidence="2 3">
    <name type="scientific">Tilletia horrida</name>
    <dbReference type="NCBI Taxonomy" id="155126"/>
    <lineage>
        <taxon>Eukaryota</taxon>
        <taxon>Fungi</taxon>
        <taxon>Dikarya</taxon>
        <taxon>Basidiomycota</taxon>
        <taxon>Ustilaginomycotina</taxon>
        <taxon>Exobasidiomycetes</taxon>
        <taxon>Tilletiales</taxon>
        <taxon>Tilletiaceae</taxon>
        <taxon>Tilletia</taxon>
    </lineage>
</organism>
<dbReference type="AlphaFoldDB" id="A0AAN6JT34"/>
<comment type="caution">
    <text evidence="2">The sequence shown here is derived from an EMBL/GenBank/DDBJ whole genome shotgun (WGS) entry which is preliminary data.</text>
</comment>
<evidence type="ECO:0000313" key="2">
    <source>
        <dbReference type="EMBL" id="KAK0537743.1"/>
    </source>
</evidence>
<name>A0AAN6JT34_9BASI</name>
<sequence length="110" mass="10727">MSTRLTFKLTPALGSFSLDFSGTGIATGSCCDATPVASNITSGATICQTTSTDATKTLQSCLAAVQGNTNNSVACNLSGKSTGGAGRGVSVLGTALLAGVVAMTVLTTMA</sequence>
<gene>
    <name evidence="2" type="ORF">OC842_001539</name>
</gene>
<keyword evidence="1" id="KW-1133">Transmembrane helix</keyword>
<evidence type="ECO:0000256" key="1">
    <source>
        <dbReference type="SAM" id="Phobius"/>
    </source>
</evidence>
<dbReference type="EMBL" id="JAPDMQ010000055">
    <property type="protein sequence ID" value="KAK0537743.1"/>
    <property type="molecule type" value="Genomic_DNA"/>
</dbReference>